<dbReference type="VEuPathDB" id="FungiDB:TEQG_00142"/>
<evidence type="ECO:0000256" key="1">
    <source>
        <dbReference type="SAM" id="SignalP"/>
    </source>
</evidence>
<dbReference type="Proteomes" id="UP000009169">
    <property type="component" value="Unassembled WGS sequence"/>
</dbReference>
<feature type="signal peptide" evidence="1">
    <location>
        <begin position="1"/>
        <end position="23"/>
    </location>
</feature>
<dbReference type="InterPro" id="IPR053204">
    <property type="entry name" value="Oxopyrrolidines_Biosynth-assoc"/>
</dbReference>
<dbReference type="Pfam" id="PF12311">
    <property type="entry name" value="DUF3632"/>
    <property type="match status" value="2"/>
</dbReference>
<dbReference type="InterPro" id="IPR022085">
    <property type="entry name" value="OpdG"/>
</dbReference>
<dbReference type="eggNOG" id="ENOG502SQNN">
    <property type="taxonomic scope" value="Eukaryota"/>
</dbReference>
<dbReference type="EMBL" id="DS995718">
    <property type="protein sequence ID" value="EGE01088.1"/>
    <property type="molecule type" value="Genomic_DNA"/>
</dbReference>
<protein>
    <submittedName>
        <fullName evidence="2">Uncharacterized protein</fullName>
    </submittedName>
</protein>
<dbReference type="HOGENOM" id="CLU_041469_0_0_1"/>
<dbReference type="OrthoDB" id="3350591at2759"/>
<gene>
    <name evidence="2" type="ORF">TEQG_00142</name>
</gene>
<evidence type="ECO:0000313" key="3">
    <source>
        <dbReference type="Proteomes" id="UP000009169"/>
    </source>
</evidence>
<name>F2PGS0_TRIEC</name>
<dbReference type="AlphaFoldDB" id="F2PGS0"/>
<organism evidence="2 3">
    <name type="scientific">Trichophyton equinum (strain ATCC MYA-4606 / CBS 127.97)</name>
    <name type="common">Horse ringworm fungus</name>
    <dbReference type="NCBI Taxonomy" id="559882"/>
    <lineage>
        <taxon>Eukaryota</taxon>
        <taxon>Fungi</taxon>
        <taxon>Dikarya</taxon>
        <taxon>Ascomycota</taxon>
        <taxon>Pezizomycotina</taxon>
        <taxon>Eurotiomycetes</taxon>
        <taxon>Eurotiomycetidae</taxon>
        <taxon>Onygenales</taxon>
        <taxon>Arthrodermataceae</taxon>
        <taxon>Trichophyton</taxon>
    </lineage>
</organism>
<accession>F2PGS0</accession>
<keyword evidence="1" id="KW-0732">Signal</keyword>
<dbReference type="PANTHER" id="PTHR38797:SF4">
    <property type="entry name" value="NUCLEAR PORE COMPLEX PROTEIN NUP85"/>
    <property type="match status" value="1"/>
</dbReference>
<reference evidence="3" key="1">
    <citation type="journal article" date="2012" name="MBio">
        <title>Comparative genome analysis of Trichophyton rubrum and related dermatophytes reveals candidate genes involved in infection.</title>
        <authorList>
            <person name="Martinez D.A."/>
            <person name="Oliver B.G."/>
            <person name="Graeser Y."/>
            <person name="Goldberg J.M."/>
            <person name="Li W."/>
            <person name="Martinez-Rossi N.M."/>
            <person name="Monod M."/>
            <person name="Shelest E."/>
            <person name="Barton R.C."/>
            <person name="Birch E."/>
            <person name="Brakhage A.A."/>
            <person name="Chen Z."/>
            <person name="Gurr S.J."/>
            <person name="Heiman D."/>
            <person name="Heitman J."/>
            <person name="Kosti I."/>
            <person name="Rossi A."/>
            <person name="Saif S."/>
            <person name="Samalova M."/>
            <person name="Saunders C.W."/>
            <person name="Shea T."/>
            <person name="Summerbell R.C."/>
            <person name="Xu J."/>
            <person name="Young S."/>
            <person name="Zeng Q."/>
            <person name="Birren B.W."/>
            <person name="Cuomo C.A."/>
            <person name="White T.C."/>
        </authorList>
    </citation>
    <scope>NUCLEOTIDE SEQUENCE [LARGE SCALE GENOMIC DNA]</scope>
    <source>
        <strain evidence="3">ATCC MYA-4606 / CBS 127.97</strain>
    </source>
</reference>
<sequence>MERSSKAAHFSILLALCAASSRGIHWGGNAAIFISETTLKEWMYGQANRAIFLQYYIDLSVQHFFLTLVPQLYPLLLTKLHDEWISSNGSEEGVVEHDFAIIIKDLLLGKFSPVDAAKIIDTYYWDRNLDSGPLFKYHPEGVGGVKGALYEIMLDAAQLLSYKDSRQDMLAQVVLELHRIPPKPTKRWNGDLFVTDSIFSESLSNRWRDTYTHEISTDTMKEIWISLSSFIARCIELRIESHVPDGDRYPLIDISKGLEENLAPGLERDTRVMVAAQYILLAPTLVSDKMSKLLGGHGKPSGCDILRLWIGKLEELTEHGSLNPEVKAAVVEAKDKLVSLHQKLAMGSTEELHPPLADKDPLHLEKWCASGHFDTDVVAYVGEDRISPADCIFSEYLYNHWGRSFRLDKWRNLSSFIARCMEHRIEVDLLGSSQYPSMDVHKGLETNHTAGIERDVYVMVAAQYISLARTFIDERLAAISAEKGRPLNREKLQLWATKLSQLEKHGD</sequence>
<proteinExistence type="predicted"/>
<dbReference type="PANTHER" id="PTHR38797">
    <property type="entry name" value="NUCLEAR PORE COMPLEX PROTEIN NUP85-RELATED"/>
    <property type="match status" value="1"/>
</dbReference>
<feature type="chain" id="PRO_5003283538" evidence="1">
    <location>
        <begin position="24"/>
        <end position="507"/>
    </location>
</feature>
<keyword evidence="3" id="KW-1185">Reference proteome</keyword>
<evidence type="ECO:0000313" key="2">
    <source>
        <dbReference type="EMBL" id="EGE01088.1"/>
    </source>
</evidence>